<dbReference type="Proteomes" id="UP000440578">
    <property type="component" value="Unassembled WGS sequence"/>
</dbReference>
<keyword evidence="4 9" id="KW-0812">Transmembrane</keyword>
<evidence type="ECO:0000256" key="7">
    <source>
        <dbReference type="ARBA" id="ARBA00023136"/>
    </source>
</evidence>
<keyword evidence="7 9" id="KW-0472">Membrane</keyword>
<evidence type="ECO:0000256" key="5">
    <source>
        <dbReference type="ARBA" id="ARBA00022847"/>
    </source>
</evidence>
<feature type="transmembrane region" description="Helical" evidence="9">
    <location>
        <begin position="44"/>
        <end position="65"/>
    </location>
</feature>
<evidence type="ECO:0000256" key="1">
    <source>
        <dbReference type="ARBA" id="ARBA00004141"/>
    </source>
</evidence>
<feature type="binding site" evidence="8">
    <location>
        <position position="147"/>
    </location>
    <ligand>
        <name>Na(+)</name>
        <dbReference type="ChEBI" id="CHEBI:29101"/>
        <label>1</label>
    </ligand>
</feature>
<dbReference type="GO" id="GO:0015293">
    <property type="term" value="F:symporter activity"/>
    <property type="evidence" value="ECO:0007669"/>
    <property type="project" value="UniProtKB-KW"/>
</dbReference>
<name>A0A6A4W4I6_AMPAM</name>
<feature type="transmembrane region" description="Helical" evidence="9">
    <location>
        <begin position="211"/>
        <end position="231"/>
    </location>
</feature>
<keyword evidence="3" id="KW-0813">Transport</keyword>
<evidence type="ECO:0000313" key="11">
    <source>
        <dbReference type="Proteomes" id="UP000440578"/>
    </source>
</evidence>
<dbReference type="InterPro" id="IPR000175">
    <property type="entry name" value="Na/ntran_symport"/>
</dbReference>
<organism evidence="10 11">
    <name type="scientific">Amphibalanus amphitrite</name>
    <name type="common">Striped barnacle</name>
    <name type="synonym">Balanus amphitrite</name>
    <dbReference type="NCBI Taxonomy" id="1232801"/>
    <lineage>
        <taxon>Eukaryota</taxon>
        <taxon>Metazoa</taxon>
        <taxon>Ecdysozoa</taxon>
        <taxon>Arthropoda</taxon>
        <taxon>Crustacea</taxon>
        <taxon>Multicrustacea</taxon>
        <taxon>Cirripedia</taxon>
        <taxon>Thoracica</taxon>
        <taxon>Thoracicalcarea</taxon>
        <taxon>Balanomorpha</taxon>
        <taxon>Balanoidea</taxon>
        <taxon>Balanidae</taxon>
        <taxon>Amphibalaninae</taxon>
        <taxon>Amphibalanus</taxon>
    </lineage>
</organism>
<evidence type="ECO:0000256" key="2">
    <source>
        <dbReference type="ARBA" id="ARBA00006459"/>
    </source>
</evidence>
<reference evidence="10 11" key="1">
    <citation type="submission" date="2019-07" db="EMBL/GenBank/DDBJ databases">
        <title>Draft genome assembly of a fouling barnacle, Amphibalanus amphitrite (Darwin, 1854): The first reference genome for Thecostraca.</title>
        <authorList>
            <person name="Kim W."/>
        </authorList>
    </citation>
    <scope>NUCLEOTIDE SEQUENCE [LARGE SCALE GENOMIC DNA]</scope>
    <source>
        <strain evidence="10">SNU_AA5</strain>
        <tissue evidence="10">Soma without cirri and trophi</tissue>
    </source>
</reference>
<comment type="subcellular location">
    <subcellularLocation>
        <location evidence="1">Membrane</location>
        <topology evidence="1">Multi-pass membrane protein</topology>
    </subcellularLocation>
</comment>
<gene>
    <name evidence="10" type="primary">DAT_2</name>
    <name evidence="10" type="ORF">FJT64_004763</name>
</gene>
<accession>A0A6A4W4I6</accession>
<protein>
    <submittedName>
        <fullName evidence="10">Sodium-dependent dopamine transporter</fullName>
    </submittedName>
</protein>
<dbReference type="OrthoDB" id="6581954at2759"/>
<dbReference type="GO" id="GO:0035725">
    <property type="term" value="P:sodium ion transmembrane transport"/>
    <property type="evidence" value="ECO:0007669"/>
    <property type="project" value="TreeGrafter"/>
</dbReference>
<feature type="transmembrane region" description="Helical" evidence="9">
    <location>
        <begin position="293"/>
        <end position="311"/>
    </location>
</feature>
<dbReference type="AlphaFoldDB" id="A0A6A4W4I6"/>
<evidence type="ECO:0000256" key="3">
    <source>
        <dbReference type="ARBA" id="ARBA00022448"/>
    </source>
</evidence>
<feature type="transmembrane region" description="Helical" evidence="9">
    <location>
        <begin position="86"/>
        <end position="115"/>
    </location>
</feature>
<dbReference type="EMBL" id="VIIS01001463">
    <property type="protein sequence ID" value="KAF0297902.1"/>
    <property type="molecule type" value="Genomic_DNA"/>
</dbReference>
<dbReference type="PROSITE" id="PS50267">
    <property type="entry name" value="NA_NEUROTRAN_SYMP_3"/>
    <property type="match status" value="2"/>
</dbReference>
<dbReference type="PANTHER" id="PTHR11616:SF240">
    <property type="entry name" value="BLOATED TUBULES, ISOFORM B-RELATED"/>
    <property type="match status" value="1"/>
</dbReference>
<keyword evidence="8" id="KW-0479">Metal-binding</keyword>
<dbReference type="PANTHER" id="PTHR11616">
    <property type="entry name" value="SODIUM/CHLORIDE DEPENDENT TRANSPORTER"/>
    <property type="match status" value="1"/>
</dbReference>
<dbReference type="GO" id="GO:0005886">
    <property type="term" value="C:plasma membrane"/>
    <property type="evidence" value="ECO:0007669"/>
    <property type="project" value="TreeGrafter"/>
</dbReference>
<keyword evidence="8" id="KW-0915">Sodium</keyword>
<comment type="caution">
    <text evidence="10">The sequence shown here is derived from an EMBL/GenBank/DDBJ whole genome shotgun (WGS) entry which is preliminary data.</text>
</comment>
<dbReference type="PRINTS" id="PR00176">
    <property type="entry name" value="NANEUSMPORT"/>
</dbReference>
<evidence type="ECO:0000313" key="10">
    <source>
        <dbReference type="EMBL" id="KAF0297902.1"/>
    </source>
</evidence>
<sequence>MADTKYRFAIAGMRCLSEEEHADRVNQDSYFQCMFFRYGGITFLSAYLILLVVVGVPLYVLEIVLGQYSSAGPRSVFSRMAPVSSGIGTAMLLVLAFTVFTYNLPVAWIIFFTAASFNRSPPWGECGHEYNSPSVLFFVMLITMGLDSQFTMVEMLSVAVVDEWPRLRPQRHWISMGVCAAFLAANLCMCLDGGVRVFVLFDHFAFSFSQFAVALLEILAVGWAFGAERVLDLMSSEMKIPMSQWVKLYWRLAWRFAAPVVLVAILGSTVAFHGRVSFTAGDTRLVFQPWEDGIGLVLMLAPAVLVVLTALQYKVLPRSLGHVAPDVDPRDGAVVDVDEDTVAVLLHTNPLAKGLSLGMVPEEVEVVL</sequence>
<evidence type="ECO:0000256" key="9">
    <source>
        <dbReference type="SAM" id="Phobius"/>
    </source>
</evidence>
<dbReference type="GO" id="GO:0006865">
    <property type="term" value="P:amino acid transport"/>
    <property type="evidence" value="ECO:0007669"/>
    <property type="project" value="TreeGrafter"/>
</dbReference>
<keyword evidence="11" id="KW-1185">Reference proteome</keyword>
<feature type="transmembrane region" description="Helical" evidence="9">
    <location>
        <begin position="252"/>
        <end position="273"/>
    </location>
</feature>
<comment type="similarity">
    <text evidence="2">Belongs to the sodium:neurotransmitter symporter (SNF) (TC 2.A.22) family.</text>
</comment>
<keyword evidence="5" id="KW-0769">Symport</keyword>
<evidence type="ECO:0000256" key="4">
    <source>
        <dbReference type="ARBA" id="ARBA00022692"/>
    </source>
</evidence>
<keyword evidence="6 9" id="KW-1133">Transmembrane helix</keyword>
<evidence type="ECO:0000256" key="6">
    <source>
        <dbReference type="ARBA" id="ARBA00022989"/>
    </source>
</evidence>
<dbReference type="InterPro" id="IPR037272">
    <property type="entry name" value="SNS_sf"/>
</dbReference>
<dbReference type="GO" id="GO:0046872">
    <property type="term" value="F:metal ion binding"/>
    <property type="evidence" value="ECO:0007669"/>
    <property type="project" value="UniProtKB-KW"/>
</dbReference>
<proteinExistence type="inferred from homology"/>
<feature type="binding site" evidence="8">
    <location>
        <position position="148"/>
    </location>
    <ligand>
        <name>Na(+)</name>
        <dbReference type="ChEBI" id="CHEBI:29101"/>
        <label>1</label>
    </ligand>
</feature>
<feature type="transmembrane region" description="Helical" evidence="9">
    <location>
        <begin position="173"/>
        <end position="199"/>
    </location>
</feature>
<evidence type="ECO:0000256" key="8">
    <source>
        <dbReference type="PIRSR" id="PIRSR600175-1"/>
    </source>
</evidence>
<dbReference type="Pfam" id="PF00209">
    <property type="entry name" value="SNF"/>
    <property type="match status" value="1"/>
</dbReference>
<dbReference type="SUPFAM" id="SSF161070">
    <property type="entry name" value="SNF-like"/>
    <property type="match status" value="2"/>
</dbReference>